<dbReference type="Proteomes" id="UP001499993">
    <property type="component" value="Unassembled WGS sequence"/>
</dbReference>
<gene>
    <name evidence="2" type="ORF">GCM10023224_40520</name>
</gene>
<evidence type="ECO:0000313" key="3">
    <source>
        <dbReference type="Proteomes" id="UP001499993"/>
    </source>
</evidence>
<dbReference type="EMBL" id="BAABIK010000026">
    <property type="protein sequence ID" value="GAA4951813.1"/>
    <property type="molecule type" value="Genomic_DNA"/>
</dbReference>
<reference evidence="3" key="1">
    <citation type="journal article" date="2019" name="Int. J. Syst. Evol. Microbiol.">
        <title>The Global Catalogue of Microorganisms (GCM) 10K type strain sequencing project: providing services to taxonomists for standard genome sequencing and annotation.</title>
        <authorList>
            <consortium name="The Broad Institute Genomics Platform"/>
            <consortium name="The Broad Institute Genome Sequencing Center for Infectious Disease"/>
            <person name="Wu L."/>
            <person name="Ma J."/>
        </authorList>
    </citation>
    <scope>NUCLEOTIDE SEQUENCE [LARGE SCALE GENOMIC DNA]</scope>
    <source>
        <strain evidence="3">JCM 18123</strain>
    </source>
</reference>
<proteinExistence type="predicted"/>
<evidence type="ECO:0000256" key="1">
    <source>
        <dbReference type="SAM" id="MobiDB-lite"/>
    </source>
</evidence>
<organism evidence="2 3">
    <name type="scientific">Streptomonospora halophila</name>
    <dbReference type="NCBI Taxonomy" id="427369"/>
    <lineage>
        <taxon>Bacteria</taxon>
        <taxon>Bacillati</taxon>
        <taxon>Actinomycetota</taxon>
        <taxon>Actinomycetes</taxon>
        <taxon>Streptosporangiales</taxon>
        <taxon>Nocardiopsidaceae</taxon>
        <taxon>Streptomonospora</taxon>
    </lineage>
</organism>
<comment type="caution">
    <text evidence="2">The sequence shown here is derived from an EMBL/GenBank/DDBJ whole genome shotgun (WGS) entry which is preliminary data.</text>
</comment>
<protein>
    <submittedName>
        <fullName evidence="2">Uncharacterized protein</fullName>
    </submittedName>
</protein>
<sequence length="104" mass="11271">MSLRTTVEIVAPVKPVARMRPTRLMVPAARITSSTAARLLAWGIARAGAPTWNLRFTSPVATRRTCGDARGRLRHAGSLPPRPYRAAGATGRDPPLFDGERRSP</sequence>
<evidence type="ECO:0000313" key="2">
    <source>
        <dbReference type="EMBL" id="GAA4951813.1"/>
    </source>
</evidence>
<feature type="region of interest" description="Disordered" evidence="1">
    <location>
        <begin position="71"/>
        <end position="104"/>
    </location>
</feature>
<name>A0ABP9GTA5_9ACTN</name>
<accession>A0ABP9GTA5</accession>
<keyword evidence="3" id="KW-1185">Reference proteome</keyword>